<sequence>MSAATRAASLRRLRARGQIDQLDGVRALAVVAVMTFHDFLTGWGYLGVDVFFVLSGLLITGVLVGEADRRGGIDLRRFWARRLLRLYPALIVLVLLCSLVGDRLSQDGSWTMWWEAVAVTVTYTADIAILADGTQFLGALGPVWSLAVEMQFYLVWAVVLAFLLHRRVARAVLAAGTAVAAAAGLSLFWVLGTAPDPGLAVAPSYFRPDARFGELLAGCALALALSARREPLPRAADRALSAGAVAGLAVIVVGWLALGDHGTVAPIPVVVIGTTLVLARLVTSDTALLSRALRIPPLPQVGRISYAMYLWQLPIHALLISLTPSEWIQRTGFWVGTFVAGALSTHLVERRFAVRRAKLRRADVEDGGLDPASASGGAAHARTAGEPARLGDRSAA</sequence>
<feature type="transmembrane region" description="Helical" evidence="2">
    <location>
        <begin position="264"/>
        <end position="283"/>
    </location>
</feature>
<feature type="transmembrane region" description="Helical" evidence="2">
    <location>
        <begin position="239"/>
        <end position="258"/>
    </location>
</feature>
<dbReference type="PANTHER" id="PTHR23028">
    <property type="entry name" value="ACETYLTRANSFERASE"/>
    <property type="match status" value="1"/>
</dbReference>
<keyword evidence="2" id="KW-1133">Transmembrane helix</keyword>
<gene>
    <name evidence="4" type="ORF">DSM104329_02766</name>
</gene>
<evidence type="ECO:0000259" key="3">
    <source>
        <dbReference type="Pfam" id="PF01757"/>
    </source>
</evidence>
<feature type="transmembrane region" description="Helical" evidence="2">
    <location>
        <begin position="86"/>
        <end position="104"/>
    </location>
</feature>
<dbReference type="GO" id="GO:0016020">
    <property type="term" value="C:membrane"/>
    <property type="evidence" value="ECO:0007669"/>
    <property type="project" value="TreeGrafter"/>
</dbReference>
<accession>A0A9E6XXH7</accession>
<feature type="transmembrane region" description="Helical" evidence="2">
    <location>
        <begin position="171"/>
        <end position="190"/>
    </location>
</feature>
<keyword evidence="5" id="KW-1185">Reference proteome</keyword>
<organism evidence="4 5">
    <name type="scientific">Capillimicrobium parvum</name>
    <dbReference type="NCBI Taxonomy" id="2884022"/>
    <lineage>
        <taxon>Bacteria</taxon>
        <taxon>Bacillati</taxon>
        <taxon>Actinomycetota</taxon>
        <taxon>Thermoleophilia</taxon>
        <taxon>Solirubrobacterales</taxon>
        <taxon>Capillimicrobiaceae</taxon>
        <taxon>Capillimicrobium</taxon>
    </lineage>
</organism>
<name>A0A9E6XXH7_9ACTN</name>
<evidence type="ECO:0000313" key="4">
    <source>
        <dbReference type="EMBL" id="UGS36362.1"/>
    </source>
</evidence>
<proteinExistence type="predicted"/>
<dbReference type="EMBL" id="CP087164">
    <property type="protein sequence ID" value="UGS36362.1"/>
    <property type="molecule type" value="Genomic_DNA"/>
</dbReference>
<dbReference type="GO" id="GO:0009103">
    <property type="term" value="P:lipopolysaccharide biosynthetic process"/>
    <property type="evidence" value="ECO:0007669"/>
    <property type="project" value="TreeGrafter"/>
</dbReference>
<feature type="transmembrane region" description="Helical" evidence="2">
    <location>
        <begin position="210"/>
        <end position="227"/>
    </location>
</feature>
<evidence type="ECO:0000313" key="5">
    <source>
        <dbReference type="Proteomes" id="UP001162834"/>
    </source>
</evidence>
<reference evidence="4" key="1">
    <citation type="journal article" date="2022" name="Int. J. Syst. Evol. Microbiol.">
        <title>Pseudomonas aegrilactucae sp. nov. and Pseudomonas morbosilactucae sp. nov., pathogens causing bacterial rot of lettuce in Japan.</title>
        <authorList>
            <person name="Sawada H."/>
            <person name="Fujikawa T."/>
            <person name="Satou M."/>
        </authorList>
    </citation>
    <scope>NUCLEOTIDE SEQUENCE</scope>
    <source>
        <strain evidence="4">0166_1</strain>
    </source>
</reference>
<evidence type="ECO:0000256" key="1">
    <source>
        <dbReference type="SAM" id="MobiDB-lite"/>
    </source>
</evidence>
<dbReference type="PANTHER" id="PTHR23028:SF53">
    <property type="entry name" value="ACYL_TRANSF_3 DOMAIN-CONTAINING PROTEIN"/>
    <property type="match status" value="1"/>
</dbReference>
<protein>
    <recommendedName>
        <fullName evidence="3">Acyltransferase 3 domain-containing protein</fullName>
    </recommendedName>
</protein>
<feature type="domain" description="Acyltransferase 3" evidence="3">
    <location>
        <begin position="20"/>
        <end position="344"/>
    </location>
</feature>
<feature type="region of interest" description="Disordered" evidence="1">
    <location>
        <begin position="367"/>
        <end position="396"/>
    </location>
</feature>
<dbReference type="AlphaFoldDB" id="A0A9E6XXH7"/>
<keyword evidence="2" id="KW-0472">Membrane</keyword>
<feature type="transmembrane region" description="Helical" evidence="2">
    <location>
        <begin position="43"/>
        <end position="65"/>
    </location>
</feature>
<evidence type="ECO:0000256" key="2">
    <source>
        <dbReference type="SAM" id="Phobius"/>
    </source>
</evidence>
<keyword evidence="2" id="KW-0812">Transmembrane</keyword>
<dbReference type="Pfam" id="PF01757">
    <property type="entry name" value="Acyl_transf_3"/>
    <property type="match status" value="1"/>
</dbReference>
<dbReference type="InterPro" id="IPR002656">
    <property type="entry name" value="Acyl_transf_3_dom"/>
</dbReference>
<dbReference type="GO" id="GO:0016747">
    <property type="term" value="F:acyltransferase activity, transferring groups other than amino-acyl groups"/>
    <property type="evidence" value="ECO:0007669"/>
    <property type="project" value="InterPro"/>
</dbReference>
<dbReference type="Proteomes" id="UP001162834">
    <property type="component" value="Chromosome"/>
</dbReference>
<dbReference type="KEGG" id="sbae:DSM104329_02766"/>
<feature type="transmembrane region" description="Helical" evidence="2">
    <location>
        <begin position="143"/>
        <end position="164"/>
    </location>
</feature>
<dbReference type="InterPro" id="IPR050879">
    <property type="entry name" value="Acyltransferase_3"/>
</dbReference>